<dbReference type="Proteomes" id="UP000186136">
    <property type="component" value="Unassembled WGS sequence"/>
</dbReference>
<comment type="similarity">
    <text evidence="1">Belongs to the peptidase M16 family.</text>
</comment>
<keyword evidence="5" id="KW-0862">Zinc</keyword>
<dbReference type="InterPro" id="IPR011249">
    <property type="entry name" value="Metalloenz_LuxS/M16"/>
</dbReference>
<evidence type="ECO:0000313" key="10">
    <source>
        <dbReference type="EMBL" id="GAV29724.1"/>
    </source>
</evidence>
<keyword evidence="6" id="KW-0482">Metalloprotease</keyword>
<dbReference type="InterPro" id="IPR050626">
    <property type="entry name" value="Peptidase_M16"/>
</dbReference>
<dbReference type="GO" id="GO:0046872">
    <property type="term" value="F:metal ion binding"/>
    <property type="evidence" value="ECO:0007669"/>
    <property type="project" value="UniProtKB-KW"/>
</dbReference>
<evidence type="ECO:0000256" key="3">
    <source>
        <dbReference type="ARBA" id="ARBA00022723"/>
    </source>
</evidence>
<dbReference type="InterPro" id="IPR001431">
    <property type="entry name" value="Pept_M16_Zn_BS"/>
</dbReference>
<dbReference type="OrthoDB" id="952271at2759"/>
<dbReference type="GO" id="GO:0005829">
    <property type="term" value="C:cytosol"/>
    <property type="evidence" value="ECO:0007669"/>
    <property type="project" value="TreeGrafter"/>
</dbReference>
<evidence type="ECO:0000259" key="8">
    <source>
        <dbReference type="Pfam" id="PF16187"/>
    </source>
</evidence>
<dbReference type="Pfam" id="PF16187">
    <property type="entry name" value="Peptidase_M16_M"/>
    <property type="match status" value="1"/>
</dbReference>
<accession>A0A1Q2YJK4</accession>
<sequence>MSEAPLIFQQHFAVPYSCEQRSYQIIKLSNGIRGLIIADPSEDLASCCLTVATGHHANPDGIPGLAHLCEHMVSLSSKDFPKINAYRNAVHYAGGTHNAVTTNEMTSFYFSIPITASSKEQSDLENILDIFTSNFRNPNFEASHSNREIYAVDNEHTLNKTKKHRLAFQGYKLLANSKHPFSRFSTGNFESLTSSAQNANTHSQLSAFFASEYIPSKMAFVLRGPQSLNYLQKLAISKFGKIGELKNSNTGHSLHATSALKTNLCAEVWSKRYNCNVYDKFNLQRAVLINKDLDPLFRIAFPVCFGNLTMFTKKQIMFYINFWCETFGSEAESTIASELSRRELITSITTKTSSVTYDTVLLEIELMLTPRGISYISLIMDVIFNYVSLFTNNTPKFSKHLAKSMSQFNGICIYNFLNAGVESNSAWEERSLSKNMLLDVELFGTFFVKGLHLYDQNTQGFCGGYHENNGAKDWWIKEAEGFRIFAKTVLCFENSLVSFVGNIAKVDPDWIKQLPENYSREPDFEFDFKIGMLNLDIVCLNRGKYNLGIAPPNIFADDIVNNQTALLKNVLQTVQSSANAALGYSVKNISFSEKPDLFHHDQGCQLWIKKEIDLSFKNKVLLTLELINTTIGAHPSLVIALEILVQLVKFRVNEYLYPAFTMNYCYDLFPSFKGDTGILLHVSGPKTKFDEVFKVLINELKLIANSVATCVPPKEFEKARNAVLLKYKNAESISSMETASLGLMASIEENTWMLDQRIESCKKMTIETLSSVLPKIFSSCYLTAFLQGEIDARLLKDIVLPTVTKLVETFEGEGYQFPSSVLLPQGSNYFVHSFTKDHTNCVDIFFQTSLRDDVTKRSLTKFIAFIMSASLVGKIRTEYQLGYIALTGLKSMRKTLGIQIIVVSGNHSAEALDSKIDNLIMEWFEQNVKKLNNSQLNDLIDMFINSENASNRSLATTSGQHSLFFGMLGSSGGDRKIIKQHNSYWEQIENKTYSFSNNDQGEDAIDLESIQQLSVEKVVNFIRLEILPTSEKRRKLSVQVDSRCSKEEIESKFKTIQLYIFLSSMGLPIKKQHLDEILIQSGDSQIALAKLLYKHYRGKGKSMTLIVAVMTKLSKSLLFSTGEVVISAQTITEKVEISERHLREWQTAVGFVRDIIPLKQRLQTFSNGT</sequence>
<evidence type="ECO:0000313" key="11">
    <source>
        <dbReference type="Proteomes" id="UP000186136"/>
    </source>
</evidence>
<dbReference type="Pfam" id="PF22456">
    <property type="entry name" value="PqqF-like_C_4"/>
    <property type="match status" value="1"/>
</dbReference>
<dbReference type="InterPro" id="IPR032632">
    <property type="entry name" value="Peptidase_M16_M"/>
</dbReference>
<dbReference type="InterPro" id="IPR054734">
    <property type="entry name" value="PqqF-like_C_4"/>
</dbReference>
<dbReference type="GO" id="GO:0051603">
    <property type="term" value="P:proteolysis involved in protein catabolic process"/>
    <property type="evidence" value="ECO:0007669"/>
    <property type="project" value="TreeGrafter"/>
</dbReference>
<dbReference type="Gene3D" id="3.30.830.10">
    <property type="entry name" value="Metalloenzyme, LuxS/M16 peptidase-like"/>
    <property type="match status" value="4"/>
</dbReference>
<dbReference type="GO" id="GO:0004222">
    <property type="term" value="F:metalloendopeptidase activity"/>
    <property type="evidence" value="ECO:0007669"/>
    <property type="project" value="InterPro"/>
</dbReference>
<dbReference type="InterPro" id="IPR011765">
    <property type="entry name" value="Pept_M16_N"/>
</dbReference>
<feature type="domain" description="Peptidase M16 middle/third" evidence="8">
    <location>
        <begin position="590"/>
        <end position="759"/>
    </location>
</feature>
<dbReference type="GO" id="GO:0043171">
    <property type="term" value="P:peptide catabolic process"/>
    <property type="evidence" value="ECO:0007669"/>
    <property type="project" value="TreeGrafter"/>
</dbReference>
<keyword evidence="2" id="KW-0645">Protease</keyword>
<dbReference type="PANTHER" id="PTHR43690:SF18">
    <property type="entry name" value="INSULIN-DEGRADING ENZYME-RELATED"/>
    <property type="match status" value="1"/>
</dbReference>
<protein>
    <recommendedName>
        <fullName evidence="12">Peptidase M16 N-terminal domain-containing protein</fullName>
    </recommendedName>
</protein>
<dbReference type="GO" id="GO:0005739">
    <property type="term" value="C:mitochondrion"/>
    <property type="evidence" value="ECO:0007669"/>
    <property type="project" value="TreeGrafter"/>
</dbReference>
<reference evidence="10 11" key="1">
    <citation type="submission" date="2016-08" db="EMBL/GenBank/DDBJ databases">
        <title>Whole genome shotgun sequence of Pichia membranifaciens KS47-1.</title>
        <authorList>
            <person name="Konishi M."/>
            <person name="Ishida M."/>
            <person name="Arakawa T."/>
            <person name="Kato Y."/>
            <person name="Horiuchi J."/>
        </authorList>
    </citation>
    <scope>NUCLEOTIDE SEQUENCE [LARGE SCALE GENOMIC DNA]</scope>
    <source>
        <strain evidence="10 11">KS47-1</strain>
    </source>
</reference>
<name>A0A1Q2YJK4_9ASCO</name>
<organism evidence="10 11">
    <name type="scientific">Pichia membranifaciens</name>
    <dbReference type="NCBI Taxonomy" id="4926"/>
    <lineage>
        <taxon>Eukaryota</taxon>
        <taxon>Fungi</taxon>
        <taxon>Dikarya</taxon>
        <taxon>Ascomycota</taxon>
        <taxon>Saccharomycotina</taxon>
        <taxon>Pichiomycetes</taxon>
        <taxon>Pichiales</taxon>
        <taxon>Pichiaceae</taxon>
        <taxon>Pichia</taxon>
    </lineage>
</organism>
<feature type="domain" description="Coenzyme PQQ synthesis protein F-like C-terminal lobe" evidence="9">
    <location>
        <begin position="866"/>
        <end position="959"/>
    </location>
</feature>
<evidence type="ECO:0000259" key="7">
    <source>
        <dbReference type="Pfam" id="PF00675"/>
    </source>
</evidence>
<evidence type="ECO:0000256" key="4">
    <source>
        <dbReference type="ARBA" id="ARBA00022801"/>
    </source>
</evidence>
<evidence type="ECO:0000259" key="9">
    <source>
        <dbReference type="Pfam" id="PF22456"/>
    </source>
</evidence>
<evidence type="ECO:0008006" key="12">
    <source>
        <dbReference type="Google" id="ProtNLM"/>
    </source>
</evidence>
<dbReference type="SUPFAM" id="SSF63411">
    <property type="entry name" value="LuxS/MPP-like metallohydrolase"/>
    <property type="match status" value="4"/>
</dbReference>
<dbReference type="EMBL" id="BDGI01000134">
    <property type="protein sequence ID" value="GAV29724.1"/>
    <property type="molecule type" value="Genomic_DNA"/>
</dbReference>
<keyword evidence="11" id="KW-1185">Reference proteome</keyword>
<evidence type="ECO:0000256" key="5">
    <source>
        <dbReference type="ARBA" id="ARBA00022833"/>
    </source>
</evidence>
<evidence type="ECO:0000256" key="1">
    <source>
        <dbReference type="ARBA" id="ARBA00007261"/>
    </source>
</evidence>
<keyword evidence="4" id="KW-0378">Hydrolase</keyword>
<dbReference type="PANTHER" id="PTHR43690">
    <property type="entry name" value="NARDILYSIN"/>
    <property type="match status" value="1"/>
</dbReference>
<evidence type="ECO:0000256" key="6">
    <source>
        <dbReference type="ARBA" id="ARBA00023049"/>
    </source>
</evidence>
<dbReference type="Pfam" id="PF00675">
    <property type="entry name" value="Peptidase_M16"/>
    <property type="match status" value="1"/>
</dbReference>
<proteinExistence type="inferred from homology"/>
<dbReference type="PROSITE" id="PS00143">
    <property type="entry name" value="INSULINASE"/>
    <property type="match status" value="1"/>
</dbReference>
<feature type="domain" description="Peptidase M16 N-terminal" evidence="7">
    <location>
        <begin position="36"/>
        <end position="169"/>
    </location>
</feature>
<keyword evidence="3" id="KW-0479">Metal-binding</keyword>
<comment type="caution">
    <text evidence="10">The sequence shown here is derived from an EMBL/GenBank/DDBJ whole genome shotgun (WGS) entry which is preliminary data.</text>
</comment>
<evidence type="ECO:0000256" key="2">
    <source>
        <dbReference type="ARBA" id="ARBA00022670"/>
    </source>
</evidence>
<dbReference type="AlphaFoldDB" id="A0A1Q2YJK4"/>
<gene>
    <name evidence="10" type="ORF">PMKS-003226</name>
</gene>